<dbReference type="AlphaFoldDB" id="A0A7L9WL12"/>
<dbReference type="Pfam" id="PF18443">
    <property type="entry name" value="Tli4_N"/>
    <property type="match status" value="1"/>
</dbReference>
<evidence type="ECO:0000313" key="3">
    <source>
        <dbReference type="Proteomes" id="UP000594118"/>
    </source>
</evidence>
<feature type="domain" description="Tle cognate immunity protein 4 N-terminal" evidence="1">
    <location>
        <begin position="44"/>
        <end position="161"/>
    </location>
</feature>
<dbReference type="RefSeq" id="WP_193082844.1">
    <property type="nucleotide sequence ID" value="NZ_CP045201.1"/>
</dbReference>
<dbReference type="Proteomes" id="UP000594118">
    <property type="component" value="Chromosome"/>
</dbReference>
<evidence type="ECO:0000313" key="2">
    <source>
        <dbReference type="EMBL" id="QOL80524.1"/>
    </source>
</evidence>
<keyword evidence="3" id="KW-1185">Reference proteome</keyword>
<dbReference type="EMBL" id="CP045201">
    <property type="protein sequence ID" value="QOL80524.1"/>
    <property type="molecule type" value="Genomic_DNA"/>
</dbReference>
<evidence type="ECO:0000259" key="1">
    <source>
        <dbReference type="Pfam" id="PF18443"/>
    </source>
</evidence>
<dbReference type="KEGG" id="pshq:F3W81_06700"/>
<dbReference type="InterPro" id="IPR040761">
    <property type="entry name" value="Tli4_N"/>
</dbReference>
<reference evidence="2 3" key="1">
    <citation type="submission" date="2019-10" db="EMBL/GenBank/DDBJ databases">
        <title>Pseudopuniceibacterium sp. HQ09 islated from Antarctica.</title>
        <authorList>
            <person name="Liao L."/>
            <person name="Su S."/>
            <person name="Chen B."/>
            <person name="Yu Y."/>
        </authorList>
    </citation>
    <scope>NUCLEOTIDE SEQUENCE [LARGE SCALE GENOMIC DNA]</scope>
    <source>
        <strain evidence="2 3">HQ09</strain>
    </source>
</reference>
<organism evidence="2 3">
    <name type="scientific">Pseudooceanicola spongiae</name>
    <dbReference type="NCBI Taxonomy" id="2613965"/>
    <lineage>
        <taxon>Bacteria</taxon>
        <taxon>Pseudomonadati</taxon>
        <taxon>Pseudomonadota</taxon>
        <taxon>Alphaproteobacteria</taxon>
        <taxon>Rhodobacterales</taxon>
        <taxon>Paracoccaceae</taxon>
        <taxon>Pseudooceanicola</taxon>
    </lineage>
</organism>
<name>A0A7L9WL12_9RHOB</name>
<sequence length="321" mass="34919">MTMSLGRSTRTTAFLIVGGAIAAAAVTHSVWSEPMQEQPFATRAVCAGRYDLNIPEGFEIRIDAALLNGFQVTTLGQMDEQTLRTTVETRRRSLEDGETDASGEQTRLRWARENGRTTILASDVVIDIPGVVLESYEVEAYSRQNGTVFKLVGTITQENEADELAMLTHVAEGLRDEDGPGFCLDSGRYPERLDWQVVEAFIHDPDMVGYGMTLSISDGLRAPSDIPDPAKTLSPNATSRQIADQPGYETQIVTPGATGREDGVAIRFMASAGQEAKAGQPFVTIGAELFKDAESADTPPYDTQTSRALWDSILTSLRPRP</sequence>
<accession>A0A7L9WL12</accession>
<gene>
    <name evidence="2" type="ORF">F3W81_06700</name>
</gene>
<proteinExistence type="predicted"/>
<protein>
    <recommendedName>
        <fullName evidence="1">Tle cognate immunity protein 4 N-terminal domain-containing protein</fullName>
    </recommendedName>
</protein>